<evidence type="ECO:0000256" key="1">
    <source>
        <dbReference type="ARBA" id="ARBA00022801"/>
    </source>
</evidence>
<dbReference type="InterPro" id="IPR003801">
    <property type="entry name" value="GTP_cyclohydrolase_FolE2/MptA"/>
</dbReference>
<comment type="pathway">
    <text evidence="2">Cofactor biosynthesis; 7,8-dihydroneopterin triphosphate biosynthesis; 7,8-dihydroneopterin triphosphate from GTP: step 1/1.</text>
</comment>
<dbReference type="AlphaFoldDB" id="A0A6N9TM87"/>
<dbReference type="Pfam" id="PF02649">
    <property type="entry name" value="GCHY-1"/>
    <property type="match status" value="1"/>
</dbReference>
<comment type="function">
    <text evidence="2">Converts GTP to 7,8-dihydroneopterin triphosphate.</text>
</comment>
<dbReference type="NCBIfam" id="NF010200">
    <property type="entry name" value="PRK13674.1-1"/>
    <property type="match status" value="1"/>
</dbReference>
<dbReference type="Gene3D" id="3.10.270.10">
    <property type="entry name" value="Urate Oxidase"/>
    <property type="match status" value="1"/>
</dbReference>
<proteinExistence type="inferred from homology"/>
<comment type="similarity">
    <text evidence="2">Belongs to the GTP cyclohydrolase IV family.</text>
</comment>
<protein>
    <recommendedName>
        <fullName evidence="2">GTP cyclohydrolase FolE2</fullName>
        <ecNumber evidence="2">3.5.4.16</ecNumber>
    </recommendedName>
</protein>
<dbReference type="Proteomes" id="UP000469346">
    <property type="component" value="Unassembled WGS sequence"/>
</dbReference>
<organism evidence="3 4">
    <name type="scientific">Dissulfurirhabdus thermomarina</name>
    <dbReference type="NCBI Taxonomy" id="1765737"/>
    <lineage>
        <taxon>Bacteria</taxon>
        <taxon>Deltaproteobacteria</taxon>
        <taxon>Dissulfurirhabdaceae</taxon>
        <taxon>Dissulfurirhabdus</taxon>
    </lineage>
</organism>
<evidence type="ECO:0000256" key="2">
    <source>
        <dbReference type="HAMAP-Rule" id="MF_01527"/>
    </source>
</evidence>
<evidence type="ECO:0000313" key="3">
    <source>
        <dbReference type="EMBL" id="NDY42355.1"/>
    </source>
</evidence>
<gene>
    <name evidence="2" type="primary">folE2</name>
    <name evidence="3" type="ORF">G3N55_05800</name>
</gene>
<keyword evidence="4" id="KW-1185">Reference proteome</keyword>
<dbReference type="HAMAP" id="MF_01527_B">
    <property type="entry name" value="GTP_cyclohydrol_B"/>
    <property type="match status" value="1"/>
</dbReference>
<keyword evidence="1 2" id="KW-0378">Hydrolase</keyword>
<dbReference type="GO" id="GO:0003934">
    <property type="term" value="F:GTP cyclohydrolase I activity"/>
    <property type="evidence" value="ECO:0007669"/>
    <property type="project" value="UniProtKB-UniRule"/>
</dbReference>
<comment type="caution">
    <text evidence="3">The sequence shown here is derived from an EMBL/GenBank/DDBJ whole genome shotgun (WGS) entry which is preliminary data.</text>
</comment>
<evidence type="ECO:0000313" key="4">
    <source>
        <dbReference type="Proteomes" id="UP000469346"/>
    </source>
</evidence>
<dbReference type="RefSeq" id="WP_163298505.1">
    <property type="nucleotide sequence ID" value="NZ_JAAGRR010000050.1"/>
</dbReference>
<comment type="catalytic activity">
    <reaction evidence="2">
        <text>GTP + H2O = 7,8-dihydroneopterin 3'-triphosphate + formate + H(+)</text>
        <dbReference type="Rhea" id="RHEA:17473"/>
        <dbReference type="ChEBI" id="CHEBI:15377"/>
        <dbReference type="ChEBI" id="CHEBI:15378"/>
        <dbReference type="ChEBI" id="CHEBI:15740"/>
        <dbReference type="ChEBI" id="CHEBI:37565"/>
        <dbReference type="ChEBI" id="CHEBI:58462"/>
        <dbReference type="EC" id="3.5.4.16"/>
    </reaction>
</comment>
<name>A0A6N9TM87_DISTH</name>
<accession>A0A6N9TM87</accession>
<dbReference type="EC" id="3.5.4.16" evidence="2"/>
<dbReference type="GO" id="GO:0046654">
    <property type="term" value="P:tetrahydrofolate biosynthetic process"/>
    <property type="evidence" value="ECO:0007669"/>
    <property type="project" value="UniProtKB-UniRule"/>
</dbReference>
<sequence length="260" mass="29724">MADVQSRRDDRHIPLSRVGIKNIRYPITVLDKANGTQQTVASINMYVNLPHHFKGTHMSRFVEILNRYRREINVRTLADILAEVKQRLEAEEAHLEVDFPYFIEKAAPVTGTPGLVEYRCGLHGTLCRTLDMRLVARVPINTVCPCSKEISDFGAHNQRGEVRVEVRFDQFLWLEDVIRVVEAASSSEVYSVLKRPDEKFVTEQGYEHPMFVEDVVRSACQGLRELPGVTWFSVEAENFESIHNHSAYAATEWRADYGCG</sequence>
<dbReference type="EMBL" id="JAAGRR010000050">
    <property type="protein sequence ID" value="NDY42355.1"/>
    <property type="molecule type" value="Genomic_DNA"/>
</dbReference>
<dbReference type="InterPro" id="IPR022838">
    <property type="entry name" value="GTP_cyclohydrolase_FolE2"/>
</dbReference>
<feature type="site" description="May be catalytically important" evidence="2">
    <location>
        <position position="144"/>
    </location>
</feature>
<dbReference type="PANTHER" id="PTHR36445">
    <property type="entry name" value="GTP CYCLOHYDROLASE MPTA"/>
    <property type="match status" value="1"/>
</dbReference>
<reference evidence="3 4" key="1">
    <citation type="submission" date="2020-02" db="EMBL/GenBank/DDBJ databases">
        <title>Comparative genomics of sulfur disproportionating microorganisms.</title>
        <authorList>
            <person name="Ward L.M."/>
            <person name="Bertran E."/>
            <person name="Johnston D.T."/>
        </authorList>
    </citation>
    <scope>NUCLEOTIDE SEQUENCE [LARGE SCALE GENOMIC DNA]</scope>
    <source>
        <strain evidence="3 4">DSM 100025</strain>
    </source>
</reference>
<dbReference type="PANTHER" id="PTHR36445:SF1">
    <property type="entry name" value="GTP CYCLOHYDROLASE MPTA"/>
    <property type="match status" value="1"/>
</dbReference>
<dbReference type="UniPathway" id="UPA00848">
    <property type="reaction ID" value="UER00151"/>
</dbReference>